<protein>
    <submittedName>
        <fullName evidence="8">DNA-binding response regulator, OmpR family, contains REC and winged-helix (WHTH) domain</fullName>
    </submittedName>
</protein>
<dbReference type="GO" id="GO:0003677">
    <property type="term" value="F:DNA binding"/>
    <property type="evidence" value="ECO:0007669"/>
    <property type="project" value="UniProtKB-KW"/>
</dbReference>
<dbReference type="InterPro" id="IPR036388">
    <property type="entry name" value="WH-like_DNA-bd_sf"/>
</dbReference>
<dbReference type="GO" id="GO:0000160">
    <property type="term" value="P:phosphorelay signal transduction system"/>
    <property type="evidence" value="ECO:0007669"/>
    <property type="project" value="UniProtKB-KW"/>
</dbReference>
<accession>A0A1H7WGM7</accession>
<feature type="domain" description="Response regulatory" evidence="7">
    <location>
        <begin position="4"/>
        <end position="120"/>
    </location>
</feature>
<dbReference type="PANTHER" id="PTHR44591:SF14">
    <property type="entry name" value="PROTEIN PILG"/>
    <property type="match status" value="1"/>
</dbReference>
<dbReference type="SUPFAM" id="SSF46894">
    <property type="entry name" value="C-terminal effector domain of the bipartite response regulators"/>
    <property type="match status" value="1"/>
</dbReference>
<evidence type="ECO:0000256" key="4">
    <source>
        <dbReference type="PROSITE-ProRule" id="PRU00169"/>
    </source>
</evidence>
<dbReference type="InterPro" id="IPR001789">
    <property type="entry name" value="Sig_transdc_resp-reg_receiver"/>
</dbReference>
<dbReference type="InterPro" id="IPR050595">
    <property type="entry name" value="Bact_response_regulator"/>
</dbReference>
<dbReference type="GO" id="GO:0006355">
    <property type="term" value="P:regulation of DNA-templated transcription"/>
    <property type="evidence" value="ECO:0007669"/>
    <property type="project" value="InterPro"/>
</dbReference>
<feature type="coiled-coil region" evidence="5">
    <location>
        <begin position="170"/>
        <end position="232"/>
    </location>
</feature>
<evidence type="ECO:0000256" key="3">
    <source>
        <dbReference type="ARBA" id="ARBA00023125"/>
    </source>
</evidence>
<dbReference type="SUPFAM" id="SSF52172">
    <property type="entry name" value="CheY-like"/>
    <property type="match status" value="1"/>
</dbReference>
<evidence type="ECO:0000313" key="9">
    <source>
        <dbReference type="Proteomes" id="UP000198744"/>
    </source>
</evidence>
<feature type="modified residue" description="4-aspartylphosphate" evidence="4">
    <location>
        <position position="53"/>
    </location>
</feature>
<dbReference type="InterPro" id="IPR011006">
    <property type="entry name" value="CheY-like_superfamily"/>
</dbReference>
<evidence type="ECO:0000256" key="5">
    <source>
        <dbReference type="SAM" id="Coils"/>
    </source>
</evidence>
<proteinExistence type="predicted"/>
<dbReference type="RefSeq" id="WP_093882841.1">
    <property type="nucleotide sequence ID" value="NZ_FOBS01000006.1"/>
</dbReference>
<keyword evidence="2" id="KW-0902">Two-component regulatory system</keyword>
<dbReference type="Gene3D" id="1.10.10.10">
    <property type="entry name" value="Winged helix-like DNA-binding domain superfamily/Winged helix DNA-binding domain"/>
    <property type="match status" value="1"/>
</dbReference>
<keyword evidence="1 4" id="KW-0597">Phosphoprotein</keyword>
<organism evidence="8 9">
    <name type="scientific">Syntrophus gentianae</name>
    <dbReference type="NCBI Taxonomy" id="43775"/>
    <lineage>
        <taxon>Bacteria</taxon>
        <taxon>Pseudomonadati</taxon>
        <taxon>Thermodesulfobacteriota</taxon>
        <taxon>Syntrophia</taxon>
        <taxon>Syntrophales</taxon>
        <taxon>Syntrophaceae</taxon>
        <taxon>Syntrophus</taxon>
    </lineage>
</organism>
<dbReference type="PROSITE" id="PS00622">
    <property type="entry name" value="HTH_LUXR_1"/>
    <property type="match status" value="1"/>
</dbReference>
<keyword evidence="5" id="KW-0175">Coiled coil</keyword>
<gene>
    <name evidence="8" type="ORF">SAMN04489760_106144</name>
</gene>
<dbReference type="STRING" id="43775.SAMN04489760_106144"/>
<dbReference type="PROSITE" id="PS50110">
    <property type="entry name" value="RESPONSE_REGULATORY"/>
    <property type="match status" value="1"/>
</dbReference>
<dbReference type="CDD" id="cd06170">
    <property type="entry name" value="LuxR_C_like"/>
    <property type="match status" value="1"/>
</dbReference>
<evidence type="ECO:0000313" key="8">
    <source>
        <dbReference type="EMBL" id="SEM20504.1"/>
    </source>
</evidence>
<dbReference type="Gene3D" id="3.40.50.2300">
    <property type="match status" value="1"/>
</dbReference>
<dbReference type="Proteomes" id="UP000198744">
    <property type="component" value="Unassembled WGS sequence"/>
</dbReference>
<dbReference type="PROSITE" id="PS50043">
    <property type="entry name" value="HTH_LUXR_2"/>
    <property type="match status" value="1"/>
</dbReference>
<dbReference type="SMART" id="SM00448">
    <property type="entry name" value="REC"/>
    <property type="match status" value="1"/>
</dbReference>
<evidence type="ECO:0000259" key="6">
    <source>
        <dbReference type="PROSITE" id="PS50043"/>
    </source>
</evidence>
<evidence type="ECO:0000259" key="7">
    <source>
        <dbReference type="PROSITE" id="PS50110"/>
    </source>
</evidence>
<keyword evidence="9" id="KW-1185">Reference proteome</keyword>
<dbReference type="Pfam" id="PF00196">
    <property type="entry name" value="GerE"/>
    <property type="match status" value="1"/>
</dbReference>
<dbReference type="AlphaFoldDB" id="A0A1H7WGM7"/>
<reference evidence="8 9" key="1">
    <citation type="submission" date="2016-10" db="EMBL/GenBank/DDBJ databases">
        <authorList>
            <person name="de Groot N.N."/>
        </authorList>
    </citation>
    <scope>NUCLEOTIDE SEQUENCE [LARGE SCALE GENOMIC DNA]</scope>
    <source>
        <strain evidence="8 9">DSM 8423</strain>
    </source>
</reference>
<evidence type="ECO:0000256" key="1">
    <source>
        <dbReference type="ARBA" id="ARBA00022553"/>
    </source>
</evidence>
<dbReference type="Pfam" id="PF00072">
    <property type="entry name" value="Response_reg"/>
    <property type="match status" value="1"/>
</dbReference>
<evidence type="ECO:0000256" key="2">
    <source>
        <dbReference type="ARBA" id="ARBA00023012"/>
    </source>
</evidence>
<dbReference type="PANTHER" id="PTHR44591">
    <property type="entry name" value="STRESS RESPONSE REGULATOR PROTEIN 1"/>
    <property type="match status" value="1"/>
</dbReference>
<keyword evidence="3 8" id="KW-0238">DNA-binding</keyword>
<dbReference type="InterPro" id="IPR016032">
    <property type="entry name" value="Sig_transdc_resp-reg_C-effctor"/>
</dbReference>
<name>A0A1H7WGM7_9BACT</name>
<feature type="domain" description="HTH luxR-type" evidence="6">
    <location>
        <begin position="297"/>
        <end position="363"/>
    </location>
</feature>
<dbReference type="PRINTS" id="PR00038">
    <property type="entry name" value="HTHLUXR"/>
</dbReference>
<dbReference type="OrthoDB" id="5429357at2"/>
<dbReference type="InterPro" id="IPR000792">
    <property type="entry name" value="Tscrpt_reg_LuxR_C"/>
</dbReference>
<dbReference type="EMBL" id="FOBS01000006">
    <property type="protein sequence ID" value="SEM20504.1"/>
    <property type="molecule type" value="Genomic_DNA"/>
</dbReference>
<sequence>MTTNILIVEDSLTQAEKLRYTLEEQGFHVLHARDGQEALQLITSHKPAIVISDIIMPEMDGFELCKRIKLEPSMKATPVILLTVLSDPRDVIRSLECGADNFITKPYDEENLLSRIQYLLTQRAQGEITDGDSDPEIQILIGGQQYSISASRKRILNILISTYETVVRKNRDLLRTQQELRMLNEHLENRVQERTRKLIEEINRRRQVEEDLRKQEQDLRNKSKILEEVNTALHVLIKNRELDRIDQGQKILSNCKELILPYVEQLKKQKLPPQQMTCVEIIEANLQNIISPFLQSLSSELANLTPKEVQVANLVKEGKTTKEISELLNLSIRSVESHRDNIRNKLGINNEKINLRSYLLSFS</sequence>
<dbReference type="SMART" id="SM00421">
    <property type="entry name" value="HTH_LUXR"/>
    <property type="match status" value="1"/>
</dbReference>